<dbReference type="CDD" id="cd01347">
    <property type="entry name" value="ligand_gated_channel"/>
    <property type="match status" value="1"/>
</dbReference>
<organism evidence="19 20">
    <name type="scientific">Mucilaginibacter lappiensis</name>
    <dbReference type="NCBI Taxonomy" id="354630"/>
    <lineage>
        <taxon>Bacteria</taxon>
        <taxon>Pseudomonadati</taxon>
        <taxon>Bacteroidota</taxon>
        <taxon>Sphingobacteriia</taxon>
        <taxon>Sphingobacteriales</taxon>
        <taxon>Sphingobacteriaceae</taxon>
        <taxon>Mucilaginibacter</taxon>
    </lineage>
</organism>
<feature type="chain" id="PRO_5046147975" evidence="16">
    <location>
        <begin position="22"/>
        <end position="815"/>
    </location>
</feature>
<keyword evidence="7 16" id="KW-0732">Signal</keyword>
<evidence type="ECO:0000256" key="7">
    <source>
        <dbReference type="ARBA" id="ARBA00022729"/>
    </source>
</evidence>
<dbReference type="InterPro" id="IPR010105">
    <property type="entry name" value="TonB_sidphr_rcpt"/>
</dbReference>
<keyword evidence="12 19" id="KW-0675">Receptor</keyword>
<dbReference type="Proteomes" id="UP000541583">
    <property type="component" value="Unassembled WGS sequence"/>
</dbReference>
<dbReference type="InterPro" id="IPR037066">
    <property type="entry name" value="Plug_dom_sf"/>
</dbReference>
<dbReference type="InterPro" id="IPR039426">
    <property type="entry name" value="TonB-dep_rcpt-like"/>
</dbReference>
<evidence type="ECO:0000313" key="19">
    <source>
        <dbReference type="EMBL" id="MBB6108022.1"/>
    </source>
</evidence>
<dbReference type="InterPro" id="IPR000531">
    <property type="entry name" value="Beta-barrel_TonB"/>
</dbReference>
<keyword evidence="10 15" id="KW-0798">TonB box</keyword>
<dbReference type="PANTHER" id="PTHR32552">
    <property type="entry name" value="FERRICHROME IRON RECEPTOR-RELATED"/>
    <property type="match status" value="1"/>
</dbReference>
<evidence type="ECO:0000256" key="4">
    <source>
        <dbReference type="ARBA" id="ARBA00022452"/>
    </source>
</evidence>
<dbReference type="NCBIfam" id="TIGR01783">
    <property type="entry name" value="TonB-siderophor"/>
    <property type="match status" value="1"/>
</dbReference>
<evidence type="ECO:0000256" key="10">
    <source>
        <dbReference type="ARBA" id="ARBA00023077"/>
    </source>
</evidence>
<keyword evidence="20" id="KW-1185">Reference proteome</keyword>
<keyword evidence="5" id="KW-0410">Iron transport</keyword>
<dbReference type="InterPro" id="IPR012910">
    <property type="entry name" value="Plug_dom"/>
</dbReference>
<evidence type="ECO:0000256" key="12">
    <source>
        <dbReference type="ARBA" id="ARBA00023170"/>
    </source>
</evidence>
<evidence type="ECO:0000256" key="15">
    <source>
        <dbReference type="RuleBase" id="RU003357"/>
    </source>
</evidence>
<evidence type="ECO:0000259" key="18">
    <source>
        <dbReference type="Pfam" id="PF07715"/>
    </source>
</evidence>
<keyword evidence="9" id="KW-0406">Ion transport</keyword>
<name>A0ABR6PE66_9SPHI</name>
<gene>
    <name evidence="19" type="ORF">HDF23_000752</name>
</gene>
<keyword evidence="13 14" id="KW-0998">Cell outer membrane</keyword>
<evidence type="ECO:0000256" key="1">
    <source>
        <dbReference type="ARBA" id="ARBA00004571"/>
    </source>
</evidence>
<evidence type="ECO:0000256" key="6">
    <source>
        <dbReference type="ARBA" id="ARBA00022692"/>
    </source>
</evidence>
<dbReference type="SUPFAM" id="SSF49452">
    <property type="entry name" value="Starch-binding domain-like"/>
    <property type="match status" value="1"/>
</dbReference>
<evidence type="ECO:0000256" key="3">
    <source>
        <dbReference type="ARBA" id="ARBA00022448"/>
    </source>
</evidence>
<dbReference type="Pfam" id="PF07715">
    <property type="entry name" value="Plug"/>
    <property type="match status" value="1"/>
</dbReference>
<dbReference type="Gene3D" id="2.60.40.1120">
    <property type="entry name" value="Carboxypeptidase-like, regulatory domain"/>
    <property type="match status" value="1"/>
</dbReference>
<comment type="similarity">
    <text evidence="2 14 15">Belongs to the TonB-dependent receptor family.</text>
</comment>
<keyword evidence="4 14" id="KW-1134">Transmembrane beta strand</keyword>
<keyword evidence="3 14" id="KW-0813">Transport</keyword>
<sequence>MTQTYFKKISLLLLCMSCNLAVTYAQTLVGKISGIIKTTDGKPAPGVAVTLVSLHKTTLTNENGTYILQNIPAGTYSLQVTLVGTAGASREVVVSASKTSNTDFNLAESSAQLKEVSITSGKTLNNRPVSLNKSGIRPFDLPQSTGVVSSTVIADQQINRLGDAVRNVSGVTLTQTRGGVGETFTARGYSIGITGGAGSIFKNGVLVNTAGFPEASTLESVEVLKGSSALMYGNVSGGLIINMITKKPQFETGGEVSMRYGSYNYYKPTVDVYGPLSKDLAFRTIATYENAGSYRNGVKTERTYVNPSLLYNLGKSTTIILEGDYLKSNLTPDWGIGSLNNGQAIPTMVPRSQFINTSWAYSHMNQYSSSLTINHTINDSWKLNLITSAQGTNIDSYQSSLPNSVSATGEWNRGLARANTHEGDYTAQLNLTGKFKTGSIGHQILIGSDAAKVVNVTNGYSINGQNISSYVYDKINTIDLNKYTQRTDIPNAVDTNRTTAPVYRFGAYVQDLVSLTDKFKVLAGVRWSWQQTNQTNINYLQKGTNGLGVAATRYDRAYSPKASLIYQPVTTTSIYASYSNNFIVNTGTDVSTGQGLKPSTLDQYEAGVKNEFFNGKLSANFSIYRIVNNNLAVVAPFKADGVTVNSDNTIKTFSGQTTSDGVEVDVTGNLSKNFYFIAGYAYNNARYTKTSGLKGSNIEGEPLVINPKHTANASIFYTFSNSSLRGFKVGASAFYTGSRLAGYNNVVGQNQAYSRLLPVGGYATLDLSAGYTYKKLSLLAQVSNITNTLNYLIHDNYSITPIAPRQFLTTLAYKF</sequence>
<evidence type="ECO:0000256" key="9">
    <source>
        <dbReference type="ARBA" id="ARBA00023065"/>
    </source>
</evidence>
<protein>
    <submittedName>
        <fullName evidence="19">Iron complex outermembrane receptor protein</fullName>
    </submittedName>
</protein>
<dbReference type="InterPro" id="IPR036942">
    <property type="entry name" value="Beta-barrel_TonB_sf"/>
</dbReference>
<evidence type="ECO:0000313" key="20">
    <source>
        <dbReference type="Proteomes" id="UP000541583"/>
    </source>
</evidence>
<evidence type="ECO:0000259" key="17">
    <source>
        <dbReference type="Pfam" id="PF00593"/>
    </source>
</evidence>
<feature type="domain" description="TonB-dependent receptor plug" evidence="18">
    <location>
        <begin position="139"/>
        <end position="236"/>
    </location>
</feature>
<dbReference type="Pfam" id="PF13715">
    <property type="entry name" value="CarbopepD_reg_2"/>
    <property type="match status" value="1"/>
</dbReference>
<evidence type="ECO:0000256" key="2">
    <source>
        <dbReference type="ARBA" id="ARBA00009810"/>
    </source>
</evidence>
<dbReference type="InterPro" id="IPR013784">
    <property type="entry name" value="Carb-bd-like_fold"/>
</dbReference>
<dbReference type="SUPFAM" id="SSF56935">
    <property type="entry name" value="Porins"/>
    <property type="match status" value="1"/>
</dbReference>
<accession>A0ABR6PE66</accession>
<dbReference type="PANTHER" id="PTHR32552:SF68">
    <property type="entry name" value="FERRICHROME OUTER MEMBRANE TRANSPORTER_PHAGE RECEPTOR"/>
    <property type="match status" value="1"/>
</dbReference>
<dbReference type="Gene3D" id="2.40.170.20">
    <property type="entry name" value="TonB-dependent receptor, beta-barrel domain"/>
    <property type="match status" value="1"/>
</dbReference>
<dbReference type="Gene3D" id="2.170.130.10">
    <property type="entry name" value="TonB-dependent receptor, plug domain"/>
    <property type="match status" value="1"/>
</dbReference>
<keyword evidence="6 14" id="KW-0812">Transmembrane</keyword>
<evidence type="ECO:0000256" key="11">
    <source>
        <dbReference type="ARBA" id="ARBA00023136"/>
    </source>
</evidence>
<feature type="signal peptide" evidence="16">
    <location>
        <begin position="1"/>
        <end position="21"/>
    </location>
</feature>
<feature type="domain" description="TonB-dependent receptor-like beta-barrel" evidence="17">
    <location>
        <begin position="314"/>
        <end position="785"/>
    </location>
</feature>
<proteinExistence type="inferred from homology"/>
<evidence type="ECO:0000256" key="13">
    <source>
        <dbReference type="ARBA" id="ARBA00023237"/>
    </source>
</evidence>
<evidence type="ECO:0000256" key="16">
    <source>
        <dbReference type="SAM" id="SignalP"/>
    </source>
</evidence>
<dbReference type="Pfam" id="PF00593">
    <property type="entry name" value="TonB_dep_Rec_b-barrel"/>
    <property type="match status" value="1"/>
</dbReference>
<dbReference type="PROSITE" id="PS52016">
    <property type="entry name" value="TONB_DEPENDENT_REC_3"/>
    <property type="match status" value="1"/>
</dbReference>
<keyword evidence="11 14" id="KW-0472">Membrane</keyword>
<evidence type="ECO:0000256" key="5">
    <source>
        <dbReference type="ARBA" id="ARBA00022496"/>
    </source>
</evidence>
<comment type="caution">
    <text evidence="19">The sequence shown here is derived from an EMBL/GenBank/DDBJ whole genome shotgun (WGS) entry which is preliminary data.</text>
</comment>
<evidence type="ECO:0000256" key="8">
    <source>
        <dbReference type="ARBA" id="ARBA00023004"/>
    </source>
</evidence>
<reference evidence="19 20" key="1">
    <citation type="submission" date="2020-08" db="EMBL/GenBank/DDBJ databases">
        <title>Genomic Encyclopedia of Type Strains, Phase IV (KMG-V): Genome sequencing to study the core and pangenomes of soil and plant-associated prokaryotes.</title>
        <authorList>
            <person name="Whitman W."/>
        </authorList>
    </citation>
    <scope>NUCLEOTIDE SEQUENCE [LARGE SCALE GENOMIC DNA]</scope>
    <source>
        <strain evidence="19 20">ANJLi2</strain>
    </source>
</reference>
<evidence type="ECO:0000256" key="14">
    <source>
        <dbReference type="PROSITE-ProRule" id="PRU01360"/>
    </source>
</evidence>
<keyword evidence="8" id="KW-0408">Iron</keyword>
<comment type="subcellular location">
    <subcellularLocation>
        <location evidence="1 14">Cell outer membrane</location>
        <topology evidence="1 14">Multi-pass membrane protein</topology>
    </subcellularLocation>
</comment>
<dbReference type="EMBL" id="JACHCB010000001">
    <property type="protein sequence ID" value="MBB6108022.1"/>
    <property type="molecule type" value="Genomic_DNA"/>
</dbReference>